<proteinExistence type="predicted"/>
<dbReference type="OrthoDB" id="3597136at2759"/>
<evidence type="ECO:0000256" key="1">
    <source>
        <dbReference type="SAM" id="MobiDB-lite"/>
    </source>
</evidence>
<dbReference type="Proteomes" id="UP000285405">
    <property type="component" value="Unassembled WGS sequence"/>
</dbReference>
<organism evidence="3 4">
    <name type="scientific">Golovinomyces cichoracearum</name>
    <dbReference type="NCBI Taxonomy" id="62708"/>
    <lineage>
        <taxon>Eukaryota</taxon>
        <taxon>Fungi</taxon>
        <taxon>Dikarya</taxon>
        <taxon>Ascomycota</taxon>
        <taxon>Pezizomycotina</taxon>
        <taxon>Leotiomycetes</taxon>
        <taxon>Erysiphales</taxon>
        <taxon>Erysiphaceae</taxon>
        <taxon>Golovinomyces</taxon>
    </lineage>
</organism>
<feature type="transmembrane region" description="Helical" evidence="2">
    <location>
        <begin position="174"/>
        <end position="196"/>
    </location>
</feature>
<comment type="caution">
    <text evidence="3">The sequence shown here is derived from an EMBL/GenBank/DDBJ whole genome shotgun (WGS) entry which is preliminary data.</text>
</comment>
<keyword evidence="2" id="KW-1133">Transmembrane helix</keyword>
<dbReference type="EMBL" id="MCBR01005107">
    <property type="protein sequence ID" value="RKF78959.1"/>
    <property type="molecule type" value="Genomic_DNA"/>
</dbReference>
<evidence type="ECO:0000256" key="2">
    <source>
        <dbReference type="SAM" id="Phobius"/>
    </source>
</evidence>
<reference evidence="3 4" key="1">
    <citation type="journal article" date="2018" name="BMC Genomics">
        <title>Comparative genome analyses reveal sequence features reflecting distinct modes of host-adaptation between dicot and monocot powdery mildew.</title>
        <authorList>
            <person name="Wu Y."/>
            <person name="Ma X."/>
            <person name="Pan Z."/>
            <person name="Kale S.D."/>
            <person name="Song Y."/>
            <person name="King H."/>
            <person name="Zhang Q."/>
            <person name="Presley C."/>
            <person name="Deng X."/>
            <person name="Wei C.I."/>
            <person name="Xiao S."/>
        </authorList>
    </citation>
    <scope>NUCLEOTIDE SEQUENCE [LARGE SCALE GENOMIC DNA]</scope>
    <source>
        <strain evidence="3">UCSC1</strain>
    </source>
</reference>
<name>A0A420IWN4_9PEZI</name>
<evidence type="ECO:0000313" key="4">
    <source>
        <dbReference type="Proteomes" id="UP000285405"/>
    </source>
</evidence>
<accession>A0A420IWN4</accession>
<feature type="region of interest" description="Disordered" evidence="1">
    <location>
        <begin position="208"/>
        <end position="237"/>
    </location>
</feature>
<evidence type="ECO:0000313" key="3">
    <source>
        <dbReference type="EMBL" id="RKF78959.1"/>
    </source>
</evidence>
<protein>
    <submittedName>
        <fullName evidence="3">Uncharacterized protein</fullName>
    </submittedName>
</protein>
<gene>
    <name evidence="3" type="ORF">GcC1_051014</name>
</gene>
<dbReference type="AlphaFoldDB" id="A0A420IWN4"/>
<keyword evidence="2" id="KW-0812">Transmembrane</keyword>
<keyword evidence="2" id="KW-0472">Membrane</keyword>
<sequence length="237" mass="24997">MSGEDLLVMERAPVAQMNNGQPYVGSPAPEAESRSASDMEAENLRGMAADVSTVWTTATITSVDVQTSIVTSVVITYSTSIIQITATPSMMGTNSNLLGSVTSTDPLNQSAISTKTSDISLSTPIIPLMNSNSTSGSSLYMTNPSASNIFPAASITDPPSVANTPSNEQDLAKVMAGLIVGIFLTAALLSFGLYIFRKREEKHSEIEAANAAERQQQPLMNEPIAPYSSAYGTEPHD</sequence>